<keyword evidence="4" id="KW-1185">Reference proteome</keyword>
<protein>
    <submittedName>
        <fullName evidence="3">FAD-binding oxidoreductase</fullName>
    </submittedName>
</protein>
<proteinExistence type="predicted"/>
<dbReference type="Pfam" id="PF01266">
    <property type="entry name" value="DAO"/>
    <property type="match status" value="1"/>
</dbReference>
<dbReference type="Gene3D" id="3.30.9.10">
    <property type="entry name" value="D-Amino Acid Oxidase, subunit A, domain 2"/>
    <property type="match status" value="1"/>
</dbReference>
<dbReference type="SUPFAM" id="SSF51905">
    <property type="entry name" value="FAD/NAD(P)-binding domain"/>
    <property type="match status" value="1"/>
</dbReference>
<evidence type="ECO:0000313" key="3">
    <source>
        <dbReference type="EMBL" id="WAT01881.1"/>
    </source>
</evidence>
<reference evidence="3" key="1">
    <citation type="submission" date="2022-12" db="EMBL/GenBank/DDBJ databases">
        <title>Complete genome sequence of an Australian strain of Rouxiella badensis DAR84756 and resolution of the R. badensis DSM100043 and R. chamberiensis DSM28324 genomes.</title>
        <authorList>
            <person name="Paul S."/>
            <person name="Anderson P.J."/>
            <person name="Maynard G."/>
            <person name="Dyall-Smith M."/>
            <person name="Kudinha T."/>
        </authorList>
    </citation>
    <scope>NUCLEOTIDE SEQUENCE</scope>
    <source>
        <strain evidence="3">DSM 28324</strain>
    </source>
</reference>
<dbReference type="PANTHER" id="PTHR13847">
    <property type="entry name" value="SARCOSINE DEHYDROGENASE-RELATED"/>
    <property type="match status" value="1"/>
</dbReference>
<evidence type="ECO:0000259" key="2">
    <source>
        <dbReference type="Pfam" id="PF01266"/>
    </source>
</evidence>
<dbReference type="InterPro" id="IPR006076">
    <property type="entry name" value="FAD-dep_OxRdtase"/>
</dbReference>
<dbReference type="InterPro" id="IPR036188">
    <property type="entry name" value="FAD/NAD-bd_sf"/>
</dbReference>
<evidence type="ECO:0000313" key="4">
    <source>
        <dbReference type="Proteomes" id="UP001164712"/>
    </source>
</evidence>
<accession>A0ABY7HR54</accession>
<dbReference type="RefSeq" id="WP_045047072.1">
    <property type="nucleotide sequence ID" value="NZ_CP114058.1"/>
</dbReference>
<name>A0ABY7HR54_9GAMM</name>
<evidence type="ECO:0000256" key="1">
    <source>
        <dbReference type="ARBA" id="ARBA00023002"/>
    </source>
</evidence>
<keyword evidence="1" id="KW-0560">Oxidoreductase</keyword>
<dbReference type="Proteomes" id="UP001164712">
    <property type="component" value="Chromosome"/>
</dbReference>
<dbReference type="PANTHER" id="PTHR13847:SF289">
    <property type="entry name" value="GLYCINE OXIDASE"/>
    <property type="match status" value="1"/>
</dbReference>
<dbReference type="Gene3D" id="3.50.50.60">
    <property type="entry name" value="FAD/NAD(P)-binding domain"/>
    <property type="match status" value="1"/>
</dbReference>
<sequence>MSRKKIAVIGAGILGLSVARQLALKGAEVTVFERDHIGAGTSTTTFAWVNSNGKTPDTYHKLNATAIDEHVELQRHAQIGAPWLIQSGTYEWAVGETLEQRLAERTDRLIRLAYPAEQVSRQEIQHRLPEIRLDPQAGKLWFFPSECILYPAILLGKLWTEAKQHGAVLRTHSDIVALEESERGVSLTLADGENWQGDEVVLATGRWSRELMAELGLDLAMLDANKADRISCGFLAYTAPLPIQLEANLITPSLNIRPDGGGRLLLQAPDLDNYVNPSVLPPTDGFIAKEMLRRLRKTFSNVDHAKIERIAIGQRARPADGLPAMGYVTPAKRVYLMVTHSGMTLGPLLGRLVAEEMVEGTRSDLLQDFAPQRLLGKNVEEFPTLSTLHYPAAQ</sequence>
<organism evidence="3 4">
    <name type="scientific">Rouxiella chamberiensis</name>
    <dbReference type="NCBI Taxonomy" id="1513468"/>
    <lineage>
        <taxon>Bacteria</taxon>
        <taxon>Pseudomonadati</taxon>
        <taxon>Pseudomonadota</taxon>
        <taxon>Gammaproteobacteria</taxon>
        <taxon>Enterobacterales</taxon>
        <taxon>Yersiniaceae</taxon>
        <taxon>Rouxiella</taxon>
    </lineage>
</organism>
<gene>
    <name evidence="3" type="ORF">O1V66_04005</name>
</gene>
<feature type="domain" description="FAD dependent oxidoreductase" evidence="2">
    <location>
        <begin position="5"/>
        <end position="355"/>
    </location>
</feature>
<dbReference type="EMBL" id="CP114058">
    <property type="protein sequence ID" value="WAT01881.1"/>
    <property type="molecule type" value="Genomic_DNA"/>
</dbReference>